<sequence>MKYSDLNLKTNILFFSIIFFFTYIGFYAIVLWILNIGMSGETRLITIPLRGLIGVSLIFLVIINIRKIYPLWQTKIFFIFSAIYFIRIGTDYILNKPYYLTSMEVFFYFLSFAFLPFTVISSVRLRKEYFKPIINSIYGSGIIFVFLATITYREYIGKVERLSPVSMGEEVVSPLILSYCSSLLIGTVITYHLYNHTSKFRKIIGLILVLFSLIPFFLGASRGSLVGLLAPFVLITLMQKRFSRILYNVLILLVLLIGLIYFDNLLGSGLLNRFTDTAQNIKNEDSSAGLRILSWNNSFKQFLNNPFIGDKLAVNNWVNYAHNIFLEILQTTGILGFLPFILLLLNGLKISFKIIKAYKEYSWIVVIFLQSFIQHLFSGAIYTGAWLWTSLALIYSLDFFLKRLNNSTRNLRESSHSLNPNRIL</sequence>
<comment type="subcellular location">
    <subcellularLocation>
        <location evidence="1">Membrane</location>
        <topology evidence="1">Multi-pass membrane protein</topology>
    </subcellularLocation>
</comment>
<keyword evidence="4 5" id="KW-0472">Membrane</keyword>
<dbReference type="RefSeq" id="WP_311504021.1">
    <property type="nucleotide sequence ID" value="NZ_JAVRHK010000011.1"/>
</dbReference>
<evidence type="ECO:0000256" key="4">
    <source>
        <dbReference type="ARBA" id="ARBA00023136"/>
    </source>
</evidence>
<feature type="transmembrane region" description="Helical" evidence="5">
    <location>
        <begin position="200"/>
        <end position="217"/>
    </location>
</feature>
<dbReference type="EMBL" id="JAVRHK010000011">
    <property type="protein sequence ID" value="MDT0677677.1"/>
    <property type="molecule type" value="Genomic_DNA"/>
</dbReference>
<dbReference type="InterPro" id="IPR007016">
    <property type="entry name" value="O-antigen_ligase-rel_domated"/>
</dbReference>
<name>A0ABU3D820_9FLAO</name>
<evidence type="ECO:0000256" key="3">
    <source>
        <dbReference type="ARBA" id="ARBA00022989"/>
    </source>
</evidence>
<feature type="transmembrane region" description="Helical" evidence="5">
    <location>
        <begin position="76"/>
        <end position="94"/>
    </location>
</feature>
<feature type="transmembrane region" description="Helical" evidence="5">
    <location>
        <begin position="223"/>
        <end position="238"/>
    </location>
</feature>
<feature type="transmembrane region" description="Helical" evidence="5">
    <location>
        <begin position="45"/>
        <end position="64"/>
    </location>
</feature>
<evidence type="ECO:0000256" key="2">
    <source>
        <dbReference type="ARBA" id="ARBA00022692"/>
    </source>
</evidence>
<gene>
    <name evidence="7" type="ORF">RM539_13910</name>
</gene>
<reference evidence="7 8" key="1">
    <citation type="submission" date="2023-09" db="EMBL/GenBank/DDBJ databases">
        <authorList>
            <person name="Rey-Velasco X."/>
        </authorList>
    </citation>
    <scope>NUCLEOTIDE SEQUENCE [LARGE SCALE GENOMIC DNA]</scope>
    <source>
        <strain evidence="7 8">F117</strain>
    </source>
</reference>
<feature type="transmembrane region" description="Helical" evidence="5">
    <location>
        <begin position="383"/>
        <end position="401"/>
    </location>
</feature>
<evidence type="ECO:0000313" key="8">
    <source>
        <dbReference type="Proteomes" id="UP001262582"/>
    </source>
</evidence>
<keyword evidence="3 5" id="KW-1133">Transmembrane helix</keyword>
<dbReference type="GO" id="GO:0016874">
    <property type="term" value="F:ligase activity"/>
    <property type="evidence" value="ECO:0007669"/>
    <property type="project" value="UniProtKB-KW"/>
</dbReference>
<protein>
    <submittedName>
        <fullName evidence="7">O-antigen ligase family protein</fullName>
    </submittedName>
</protein>
<evidence type="ECO:0000259" key="6">
    <source>
        <dbReference type="Pfam" id="PF04932"/>
    </source>
</evidence>
<keyword evidence="2 5" id="KW-0812">Transmembrane</keyword>
<evidence type="ECO:0000313" key="7">
    <source>
        <dbReference type="EMBL" id="MDT0677677.1"/>
    </source>
</evidence>
<evidence type="ECO:0000256" key="5">
    <source>
        <dbReference type="SAM" id="Phobius"/>
    </source>
</evidence>
<dbReference type="Proteomes" id="UP001262582">
    <property type="component" value="Unassembled WGS sequence"/>
</dbReference>
<feature type="domain" description="O-antigen ligase-related" evidence="6">
    <location>
        <begin position="208"/>
        <end position="341"/>
    </location>
</feature>
<dbReference type="PANTHER" id="PTHR37422">
    <property type="entry name" value="TEICHURONIC ACID BIOSYNTHESIS PROTEIN TUAE"/>
    <property type="match status" value="1"/>
</dbReference>
<proteinExistence type="predicted"/>
<feature type="transmembrane region" description="Helical" evidence="5">
    <location>
        <begin position="106"/>
        <end position="125"/>
    </location>
</feature>
<dbReference type="InterPro" id="IPR051533">
    <property type="entry name" value="WaaL-like"/>
</dbReference>
<feature type="transmembrane region" description="Helical" evidence="5">
    <location>
        <begin position="176"/>
        <end position="193"/>
    </location>
</feature>
<keyword evidence="7" id="KW-0436">Ligase</keyword>
<feature type="transmembrane region" description="Helical" evidence="5">
    <location>
        <begin position="360"/>
        <end position="377"/>
    </location>
</feature>
<evidence type="ECO:0000256" key="1">
    <source>
        <dbReference type="ARBA" id="ARBA00004141"/>
    </source>
</evidence>
<organism evidence="7 8">
    <name type="scientific">Autumnicola musiva</name>
    <dbReference type="NCBI Taxonomy" id="3075589"/>
    <lineage>
        <taxon>Bacteria</taxon>
        <taxon>Pseudomonadati</taxon>
        <taxon>Bacteroidota</taxon>
        <taxon>Flavobacteriia</taxon>
        <taxon>Flavobacteriales</taxon>
        <taxon>Flavobacteriaceae</taxon>
        <taxon>Autumnicola</taxon>
    </lineage>
</organism>
<feature type="transmembrane region" description="Helical" evidence="5">
    <location>
        <begin position="245"/>
        <end position="262"/>
    </location>
</feature>
<feature type="transmembrane region" description="Helical" evidence="5">
    <location>
        <begin position="137"/>
        <end position="156"/>
    </location>
</feature>
<dbReference type="PANTHER" id="PTHR37422:SF13">
    <property type="entry name" value="LIPOPOLYSACCHARIDE BIOSYNTHESIS PROTEIN PA4999-RELATED"/>
    <property type="match status" value="1"/>
</dbReference>
<keyword evidence="8" id="KW-1185">Reference proteome</keyword>
<dbReference type="Pfam" id="PF04932">
    <property type="entry name" value="Wzy_C"/>
    <property type="match status" value="1"/>
</dbReference>
<feature type="transmembrane region" description="Helical" evidence="5">
    <location>
        <begin position="324"/>
        <end position="348"/>
    </location>
</feature>
<feature type="transmembrane region" description="Helical" evidence="5">
    <location>
        <begin position="12"/>
        <end position="33"/>
    </location>
</feature>
<comment type="caution">
    <text evidence="7">The sequence shown here is derived from an EMBL/GenBank/DDBJ whole genome shotgun (WGS) entry which is preliminary data.</text>
</comment>
<accession>A0ABU3D820</accession>